<dbReference type="InterPro" id="IPR000620">
    <property type="entry name" value="EamA_dom"/>
</dbReference>
<evidence type="ECO:0000313" key="8">
    <source>
        <dbReference type="EMBL" id="QEE27277.1"/>
    </source>
</evidence>
<comment type="subcellular location">
    <subcellularLocation>
        <location evidence="1">Membrane</location>
        <topology evidence="1">Multi-pass membrane protein</topology>
    </subcellularLocation>
</comment>
<feature type="transmembrane region" description="Helical" evidence="6">
    <location>
        <begin position="253"/>
        <end position="272"/>
    </location>
</feature>
<feature type="transmembrane region" description="Helical" evidence="6">
    <location>
        <begin position="12"/>
        <end position="34"/>
    </location>
</feature>
<evidence type="ECO:0000259" key="7">
    <source>
        <dbReference type="Pfam" id="PF00892"/>
    </source>
</evidence>
<feature type="transmembrane region" description="Helical" evidence="6">
    <location>
        <begin position="226"/>
        <end position="246"/>
    </location>
</feature>
<dbReference type="EMBL" id="CP042806">
    <property type="protein sequence ID" value="QEE27277.1"/>
    <property type="molecule type" value="Genomic_DNA"/>
</dbReference>
<keyword evidence="4 6" id="KW-1133">Transmembrane helix</keyword>
<evidence type="ECO:0000313" key="9">
    <source>
        <dbReference type="Proteomes" id="UP000321820"/>
    </source>
</evidence>
<dbReference type="SUPFAM" id="SSF103481">
    <property type="entry name" value="Multidrug resistance efflux transporter EmrE"/>
    <property type="match status" value="2"/>
</dbReference>
<dbReference type="PANTHER" id="PTHR32322">
    <property type="entry name" value="INNER MEMBRANE TRANSPORTER"/>
    <property type="match status" value="1"/>
</dbReference>
<feature type="transmembrane region" description="Helical" evidence="6">
    <location>
        <begin position="40"/>
        <end position="59"/>
    </location>
</feature>
<evidence type="ECO:0000256" key="1">
    <source>
        <dbReference type="ARBA" id="ARBA00004141"/>
    </source>
</evidence>
<dbReference type="Gene3D" id="1.10.3730.20">
    <property type="match status" value="1"/>
</dbReference>
<feature type="domain" description="EamA" evidence="7">
    <location>
        <begin position="160"/>
        <end position="295"/>
    </location>
</feature>
<dbReference type="OrthoDB" id="3190463at2"/>
<feature type="transmembrane region" description="Helical" evidence="6">
    <location>
        <begin position="130"/>
        <end position="148"/>
    </location>
</feature>
<feature type="transmembrane region" description="Helical" evidence="6">
    <location>
        <begin position="190"/>
        <end position="214"/>
    </location>
</feature>
<dbReference type="InterPro" id="IPR037185">
    <property type="entry name" value="EmrE-like"/>
</dbReference>
<keyword evidence="5 6" id="KW-0472">Membrane</keyword>
<feature type="transmembrane region" description="Helical" evidence="6">
    <location>
        <begin position="71"/>
        <end position="92"/>
    </location>
</feature>
<keyword evidence="9" id="KW-1185">Reference proteome</keyword>
<feature type="transmembrane region" description="Helical" evidence="6">
    <location>
        <begin position="278"/>
        <end position="296"/>
    </location>
</feature>
<sequence>MHTSRKFMAQIILCFACIYLIWGSTFLAIHYAVIDLAPPIISGLRYFLSAPFIFLLCFFNRQSIRITSGEILRCTILGAFMLVGNNCLLVWAEKTVDSGFAAMVLAAIPIFIALLDSLVPGGDGLTRRGWAGLFLGFGGLMTLLWPTVRHISFSGTGKVFGSVLLLGAALSWAIGSVMSKRFKMQRDPMVLAGWQLLLGGGLNLVIATAMGSWAEARWTRPAVLGLAYLTVFGALIGFTAYVWLLHHVSVAKVATYAYVNPIVASILGIWLLHEGMGVYEWTGMFVILAAVALVNLSKVKRVG</sequence>
<proteinExistence type="inferred from homology"/>
<dbReference type="KEGG" id="talb:FTW19_04175"/>
<dbReference type="PANTHER" id="PTHR32322:SF2">
    <property type="entry name" value="EAMA DOMAIN-CONTAINING PROTEIN"/>
    <property type="match status" value="1"/>
</dbReference>
<evidence type="ECO:0000256" key="4">
    <source>
        <dbReference type="ARBA" id="ARBA00022989"/>
    </source>
</evidence>
<comment type="similarity">
    <text evidence="2">Belongs to the EamA transporter family.</text>
</comment>
<feature type="transmembrane region" description="Helical" evidence="6">
    <location>
        <begin position="98"/>
        <end position="118"/>
    </location>
</feature>
<organism evidence="8 9">
    <name type="scientific">Terriglobus albidus</name>
    <dbReference type="NCBI Taxonomy" id="1592106"/>
    <lineage>
        <taxon>Bacteria</taxon>
        <taxon>Pseudomonadati</taxon>
        <taxon>Acidobacteriota</taxon>
        <taxon>Terriglobia</taxon>
        <taxon>Terriglobales</taxon>
        <taxon>Acidobacteriaceae</taxon>
        <taxon>Terriglobus</taxon>
    </lineage>
</organism>
<dbReference type="AlphaFoldDB" id="A0A5B9EAI8"/>
<gene>
    <name evidence="8" type="ORF">FTW19_04175</name>
</gene>
<evidence type="ECO:0000256" key="2">
    <source>
        <dbReference type="ARBA" id="ARBA00007362"/>
    </source>
</evidence>
<accession>A0A5B9EAI8</accession>
<evidence type="ECO:0000256" key="6">
    <source>
        <dbReference type="SAM" id="Phobius"/>
    </source>
</evidence>
<name>A0A5B9EAI8_9BACT</name>
<dbReference type="Proteomes" id="UP000321820">
    <property type="component" value="Chromosome"/>
</dbReference>
<reference evidence="8 9" key="1">
    <citation type="submission" date="2019-08" db="EMBL/GenBank/DDBJ databases">
        <title>Complete genome sequence of Terriglobus albidus strain ORNL.</title>
        <authorList>
            <person name="Podar M."/>
        </authorList>
    </citation>
    <scope>NUCLEOTIDE SEQUENCE [LARGE SCALE GENOMIC DNA]</scope>
    <source>
        <strain evidence="8 9">ORNL</strain>
    </source>
</reference>
<keyword evidence="3 6" id="KW-0812">Transmembrane</keyword>
<evidence type="ECO:0000256" key="3">
    <source>
        <dbReference type="ARBA" id="ARBA00022692"/>
    </source>
</evidence>
<dbReference type="InterPro" id="IPR050638">
    <property type="entry name" value="AA-Vitamin_Transporters"/>
</dbReference>
<dbReference type="Pfam" id="PF00892">
    <property type="entry name" value="EamA"/>
    <property type="match status" value="2"/>
</dbReference>
<feature type="domain" description="EamA" evidence="7">
    <location>
        <begin position="12"/>
        <end position="144"/>
    </location>
</feature>
<feature type="transmembrane region" description="Helical" evidence="6">
    <location>
        <begin position="160"/>
        <end position="178"/>
    </location>
</feature>
<evidence type="ECO:0000256" key="5">
    <source>
        <dbReference type="ARBA" id="ARBA00023136"/>
    </source>
</evidence>
<protein>
    <submittedName>
        <fullName evidence="8">EamA family transporter</fullName>
    </submittedName>
</protein>
<dbReference type="GO" id="GO:0016020">
    <property type="term" value="C:membrane"/>
    <property type="evidence" value="ECO:0007669"/>
    <property type="project" value="UniProtKB-SubCell"/>
</dbReference>